<keyword evidence="2" id="KW-1185">Reference proteome</keyword>
<dbReference type="VEuPathDB" id="FungiDB:LEMA_uP112870.1"/>
<evidence type="ECO:0000313" key="1">
    <source>
        <dbReference type="EMBL" id="CBX96368.1"/>
    </source>
</evidence>
<evidence type="ECO:0000313" key="2">
    <source>
        <dbReference type="Proteomes" id="UP000002668"/>
    </source>
</evidence>
<sequence length="50" mass="5562">MPTSTYSTKQSPNWPDRTAVPVVHPSTPLLNQFTLRRRLVSLALDGLELG</sequence>
<gene>
    <name evidence="1" type="ORF">LEMA_uP112870.1</name>
</gene>
<protein>
    <submittedName>
        <fullName evidence="1">Predicted protein</fullName>
    </submittedName>
</protein>
<proteinExistence type="predicted"/>
<accession>E4ZYC3</accession>
<reference evidence="2" key="1">
    <citation type="journal article" date="2011" name="Nat. Commun.">
        <title>Effector diversification within compartments of the Leptosphaeria maculans genome affected by Repeat-Induced Point mutations.</title>
        <authorList>
            <person name="Rouxel T."/>
            <person name="Grandaubert J."/>
            <person name="Hane J.K."/>
            <person name="Hoede C."/>
            <person name="van de Wouw A.P."/>
            <person name="Couloux A."/>
            <person name="Dominguez V."/>
            <person name="Anthouard V."/>
            <person name="Bally P."/>
            <person name="Bourras S."/>
            <person name="Cozijnsen A.J."/>
            <person name="Ciuffetti L.M."/>
            <person name="Degrave A."/>
            <person name="Dilmaghani A."/>
            <person name="Duret L."/>
            <person name="Fudal I."/>
            <person name="Goodwin S.B."/>
            <person name="Gout L."/>
            <person name="Glaser N."/>
            <person name="Linglin J."/>
            <person name="Kema G.H.J."/>
            <person name="Lapalu N."/>
            <person name="Lawrence C.B."/>
            <person name="May K."/>
            <person name="Meyer M."/>
            <person name="Ollivier B."/>
            <person name="Poulain J."/>
            <person name="Schoch C.L."/>
            <person name="Simon A."/>
            <person name="Spatafora J.W."/>
            <person name="Stachowiak A."/>
            <person name="Turgeon B.G."/>
            <person name="Tyler B.M."/>
            <person name="Vincent D."/>
            <person name="Weissenbach J."/>
            <person name="Amselem J."/>
            <person name="Quesneville H."/>
            <person name="Oliver R.P."/>
            <person name="Wincker P."/>
            <person name="Balesdent M.-H."/>
            <person name="Howlett B.J."/>
        </authorList>
    </citation>
    <scope>NUCLEOTIDE SEQUENCE [LARGE SCALE GENOMIC DNA]</scope>
    <source>
        <strain evidence="2">JN3 / isolate v23.1.3 / race Av1-4-5-6-7-8</strain>
    </source>
</reference>
<organism evidence="2">
    <name type="scientific">Leptosphaeria maculans (strain JN3 / isolate v23.1.3 / race Av1-4-5-6-7-8)</name>
    <name type="common">Blackleg fungus</name>
    <name type="synonym">Phoma lingam</name>
    <dbReference type="NCBI Taxonomy" id="985895"/>
    <lineage>
        <taxon>Eukaryota</taxon>
        <taxon>Fungi</taxon>
        <taxon>Dikarya</taxon>
        <taxon>Ascomycota</taxon>
        <taxon>Pezizomycotina</taxon>
        <taxon>Dothideomycetes</taxon>
        <taxon>Pleosporomycetidae</taxon>
        <taxon>Pleosporales</taxon>
        <taxon>Pleosporineae</taxon>
        <taxon>Leptosphaeriaceae</taxon>
        <taxon>Plenodomus</taxon>
        <taxon>Plenodomus lingam/Leptosphaeria maculans species complex</taxon>
    </lineage>
</organism>
<dbReference type="EMBL" id="FP929128">
    <property type="protein sequence ID" value="CBX96368.1"/>
    <property type="molecule type" value="Genomic_DNA"/>
</dbReference>
<dbReference type="AlphaFoldDB" id="E4ZYC3"/>
<name>E4ZYC3_LEPMJ</name>
<dbReference type="InParanoid" id="E4ZYC3"/>
<dbReference type="HOGENOM" id="CLU_3125356_0_0_1"/>
<dbReference type="Proteomes" id="UP000002668">
    <property type="component" value="Genome"/>
</dbReference>